<dbReference type="SUPFAM" id="SSF52833">
    <property type="entry name" value="Thioredoxin-like"/>
    <property type="match status" value="1"/>
</dbReference>
<protein>
    <submittedName>
        <fullName evidence="2">Uncharacterized protein</fullName>
    </submittedName>
</protein>
<evidence type="ECO:0000313" key="2">
    <source>
        <dbReference type="EMBL" id="MDG6193593.1"/>
    </source>
</evidence>
<sequence length="133" mass="15446">MIKIYRKTKSDRRVLEVIDWLESHCIPYKIISSADLSVQNVKQMLSLSENGFDDILVSRLRTSPHKALLSCSKVEEVPMQNFIQQILQSPGSIKEPILFDETKIMIGYNSNEIRKFIPKSHRRVERKDISCLI</sequence>
<name>A0A9X4SFX6_9LACT</name>
<gene>
    <name evidence="2" type="ORF">NF708_06200</name>
</gene>
<dbReference type="AlphaFoldDB" id="A0A9X4SFX6"/>
<evidence type="ECO:0000256" key="1">
    <source>
        <dbReference type="PROSITE-ProRule" id="PRU01282"/>
    </source>
</evidence>
<organism evidence="2 3">
    <name type="scientific">Lactococcus formosensis</name>
    <dbReference type="NCBI Taxonomy" id="1281486"/>
    <lineage>
        <taxon>Bacteria</taxon>
        <taxon>Bacillati</taxon>
        <taxon>Bacillota</taxon>
        <taxon>Bacilli</taxon>
        <taxon>Lactobacillales</taxon>
        <taxon>Streptococcaceae</taxon>
        <taxon>Lactococcus</taxon>
    </lineage>
</organism>
<dbReference type="InterPro" id="IPR006660">
    <property type="entry name" value="Arsenate_reductase-like"/>
</dbReference>
<accession>A0A9X4SFX6</accession>
<dbReference type="PROSITE" id="PS51353">
    <property type="entry name" value="ARSC"/>
    <property type="match status" value="1"/>
</dbReference>
<comment type="similarity">
    <text evidence="1">Belongs to the ArsC family.</text>
</comment>
<proteinExistence type="inferred from homology"/>
<dbReference type="EMBL" id="JAMWGI010000003">
    <property type="protein sequence ID" value="MDG6193593.1"/>
    <property type="molecule type" value="Genomic_DNA"/>
</dbReference>
<dbReference type="InterPro" id="IPR036249">
    <property type="entry name" value="Thioredoxin-like_sf"/>
</dbReference>
<dbReference type="Proteomes" id="UP001153203">
    <property type="component" value="Unassembled WGS sequence"/>
</dbReference>
<reference evidence="2" key="1">
    <citation type="submission" date="2022-06" db="EMBL/GenBank/DDBJ databases">
        <title>Lactococcus from bovine mastitis in China.</title>
        <authorList>
            <person name="Lin Y."/>
            <person name="Han B."/>
        </authorList>
    </citation>
    <scope>NUCLEOTIDE SEQUENCE</scope>
    <source>
        <strain evidence="2">Hebei-B-39</strain>
    </source>
</reference>
<dbReference type="Gene3D" id="3.40.30.10">
    <property type="entry name" value="Glutaredoxin"/>
    <property type="match status" value="1"/>
</dbReference>
<evidence type="ECO:0000313" key="3">
    <source>
        <dbReference type="Proteomes" id="UP001153203"/>
    </source>
</evidence>
<dbReference type="RefSeq" id="WP_279363286.1">
    <property type="nucleotide sequence ID" value="NZ_CP141723.1"/>
</dbReference>
<comment type="caution">
    <text evidence="2">The sequence shown here is derived from an EMBL/GenBank/DDBJ whole genome shotgun (WGS) entry which is preliminary data.</text>
</comment>
<dbReference type="Pfam" id="PF03960">
    <property type="entry name" value="ArsC"/>
    <property type="match status" value="1"/>
</dbReference>